<dbReference type="SUPFAM" id="SSF74653">
    <property type="entry name" value="TolA/TonB C-terminal domain"/>
    <property type="match status" value="1"/>
</dbReference>
<organism evidence="1 2">
    <name type="scientific">Flavobacterium flavipallidum</name>
    <dbReference type="NCBI Taxonomy" id="3139140"/>
    <lineage>
        <taxon>Bacteria</taxon>
        <taxon>Pseudomonadati</taxon>
        <taxon>Bacteroidota</taxon>
        <taxon>Flavobacteriia</taxon>
        <taxon>Flavobacteriales</taxon>
        <taxon>Flavobacteriaceae</taxon>
        <taxon>Flavobacterium</taxon>
    </lineage>
</organism>
<dbReference type="Gene3D" id="3.30.1150.10">
    <property type="match status" value="1"/>
</dbReference>
<dbReference type="Proteomes" id="UP001398556">
    <property type="component" value="Unassembled WGS sequence"/>
</dbReference>
<keyword evidence="2" id="KW-1185">Reference proteome</keyword>
<gene>
    <name evidence="1" type="ORF">AAEO59_15355</name>
</gene>
<evidence type="ECO:0008006" key="3">
    <source>
        <dbReference type="Google" id="ProtNLM"/>
    </source>
</evidence>
<protein>
    <recommendedName>
        <fullName evidence="3">TonB-like protein</fullName>
    </recommendedName>
</protein>
<evidence type="ECO:0000313" key="2">
    <source>
        <dbReference type="Proteomes" id="UP001398556"/>
    </source>
</evidence>
<reference evidence="1 2" key="1">
    <citation type="submission" date="2024-04" db="EMBL/GenBank/DDBJ databases">
        <title>Flavobacterium sp. DGU99 16S ribosomal RNA gene Genome sequencing and assembly.</title>
        <authorList>
            <person name="Park S."/>
        </authorList>
    </citation>
    <scope>NUCLEOTIDE SEQUENCE [LARGE SCALE GENOMIC DNA]</scope>
    <source>
        <strain evidence="1 2">DGU99</strain>
    </source>
</reference>
<dbReference type="RefSeq" id="WP_341701629.1">
    <property type="nucleotide sequence ID" value="NZ_JBBYHU010000044.1"/>
</dbReference>
<accession>A0ABU9HQK1</accession>
<dbReference type="EMBL" id="JBBYHU010000044">
    <property type="protein sequence ID" value="MEL1242432.1"/>
    <property type="molecule type" value="Genomic_DNA"/>
</dbReference>
<proteinExistence type="predicted"/>
<comment type="caution">
    <text evidence="1">The sequence shown here is derived from an EMBL/GenBank/DDBJ whole genome shotgun (WGS) entry which is preliminary data.</text>
</comment>
<name>A0ABU9HQK1_9FLAO</name>
<sequence length="139" mass="15923">MRKLLFITISFFTIQILTAQDAVEKVDNRIYNINGIEKKPEFPEGIKEFHKFLKKNYKPSAEAKGLAYVTFIIEKDGSLSNFKLLRDPGFGAGEEALRVLSICPKWLPGETKGEKVRCLFTTSIPYREPVYTTTRRVSE</sequence>
<evidence type="ECO:0000313" key="1">
    <source>
        <dbReference type="EMBL" id="MEL1242432.1"/>
    </source>
</evidence>